<dbReference type="PANTHER" id="PTHR46331">
    <property type="entry name" value="VALACYCLOVIR HYDROLASE"/>
    <property type="match status" value="1"/>
</dbReference>
<dbReference type="OrthoDB" id="9808543at2"/>
<proteinExistence type="predicted"/>
<dbReference type="GO" id="GO:0017171">
    <property type="term" value="F:serine hydrolase activity"/>
    <property type="evidence" value="ECO:0007669"/>
    <property type="project" value="TreeGrafter"/>
</dbReference>
<keyword evidence="3" id="KW-1185">Reference proteome</keyword>
<dbReference type="InterPro" id="IPR000073">
    <property type="entry name" value="AB_hydrolase_1"/>
</dbReference>
<protein>
    <submittedName>
        <fullName evidence="2">Alpha/beta hydrolase</fullName>
    </submittedName>
</protein>
<name>A0A2U0I2L0_9FLAO</name>
<dbReference type="Gene3D" id="3.40.50.1820">
    <property type="entry name" value="alpha/beta hydrolase"/>
    <property type="match status" value="1"/>
</dbReference>
<evidence type="ECO:0000313" key="2">
    <source>
        <dbReference type="EMBL" id="PVW15230.1"/>
    </source>
</evidence>
<keyword evidence="2" id="KW-0378">Hydrolase</keyword>
<accession>A0A2U0I2L0</accession>
<dbReference type="PANTHER" id="PTHR46331:SF2">
    <property type="entry name" value="VALACYCLOVIR HYDROLASE"/>
    <property type="match status" value="1"/>
</dbReference>
<organism evidence="2 3">
    <name type="scientific">Marixanthomonas spongiae</name>
    <dbReference type="NCBI Taxonomy" id="2174845"/>
    <lineage>
        <taxon>Bacteria</taxon>
        <taxon>Pseudomonadati</taxon>
        <taxon>Bacteroidota</taxon>
        <taxon>Flavobacteriia</taxon>
        <taxon>Flavobacteriales</taxon>
        <taxon>Flavobacteriaceae</taxon>
        <taxon>Marixanthomonas</taxon>
    </lineage>
</organism>
<sequence length="280" mass="32331">MMIEHNNILHRAHKKPIVYDVYFTETQKPKPIVIFCHGYKGFKDWGAWHLVAEAFAKAGFFFIKFNFSYNGGTVDEPIDFPDLEAFAQNNYTKELDDLEYVIDYVATTKRYVQEAEVKNISLIGHSRGGGIALIKAEENDKIKKVVTWAGVSDYKVRFKEGSNEFKEWKEKGVKYVENGRTKQQMPHYFQFYTNFKENEERLTIKRAVEQLEIPQLIVHGGNDSTVSAAEAKNLHQWSPESTLKIIEDANHVFGTKHPWEKGGLPSPMQEVVNFTIDFLK</sequence>
<comment type="caution">
    <text evidence="2">The sequence shown here is derived from an EMBL/GenBank/DDBJ whole genome shotgun (WGS) entry which is preliminary data.</text>
</comment>
<feature type="domain" description="AB hydrolase-1" evidence="1">
    <location>
        <begin position="31"/>
        <end position="150"/>
    </location>
</feature>
<dbReference type="EMBL" id="QEHR01000004">
    <property type="protein sequence ID" value="PVW15230.1"/>
    <property type="molecule type" value="Genomic_DNA"/>
</dbReference>
<gene>
    <name evidence="2" type="ORF">DDV96_07440</name>
</gene>
<dbReference type="InterPro" id="IPR029058">
    <property type="entry name" value="AB_hydrolase_fold"/>
</dbReference>
<reference evidence="2 3" key="1">
    <citation type="submission" date="2018-04" db="EMBL/GenBank/DDBJ databases">
        <title>Marixanthomonas spongiae HN-E44 sp. nov., isolated from a marine sponge.</title>
        <authorList>
            <person name="Luo L."/>
            <person name="Zhuang L."/>
        </authorList>
    </citation>
    <scope>NUCLEOTIDE SEQUENCE [LARGE SCALE GENOMIC DNA]</scope>
    <source>
        <strain evidence="2 3">HN-E44</strain>
    </source>
</reference>
<evidence type="ECO:0000259" key="1">
    <source>
        <dbReference type="Pfam" id="PF00561"/>
    </source>
</evidence>
<dbReference type="Proteomes" id="UP000245962">
    <property type="component" value="Unassembled WGS sequence"/>
</dbReference>
<dbReference type="AlphaFoldDB" id="A0A2U0I2L0"/>
<dbReference type="SUPFAM" id="SSF53474">
    <property type="entry name" value="alpha/beta-Hydrolases"/>
    <property type="match status" value="1"/>
</dbReference>
<dbReference type="RefSeq" id="WP_116694122.1">
    <property type="nucleotide sequence ID" value="NZ_QEHR01000004.1"/>
</dbReference>
<dbReference type="Pfam" id="PF00561">
    <property type="entry name" value="Abhydrolase_1"/>
    <property type="match status" value="1"/>
</dbReference>
<evidence type="ECO:0000313" key="3">
    <source>
        <dbReference type="Proteomes" id="UP000245962"/>
    </source>
</evidence>